<keyword evidence="3" id="KW-0560">Oxidoreductase</keyword>
<accession>A0ABY5ALF9</accession>
<dbReference type="EMBL" id="CP098611">
    <property type="protein sequence ID" value="USR89840.1"/>
    <property type="molecule type" value="Genomic_DNA"/>
</dbReference>
<evidence type="ECO:0000313" key="7">
    <source>
        <dbReference type="Proteomes" id="UP001056708"/>
    </source>
</evidence>
<keyword evidence="7" id="KW-1185">Reference proteome</keyword>
<dbReference type="InterPro" id="IPR036188">
    <property type="entry name" value="FAD/NAD-bd_sf"/>
</dbReference>
<evidence type="ECO:0000256" key="1">
    <source>
        <dbReference type="ARBA" id="ARBA00022485"/>
    </source>
</evidence>
<evidence type="ECO:0000256" key="3">
    <source>
        <dbReference type="ARBA" id="ARBA00023002"/>
    </source>
</evidence>
<keyword evidence="2" id="KW-0479">Metal-binding</keyword>
<protein>
    <submittedName>
        <fullName evidence="6">FAD-dependent oxidoreductase</fullName>
    </submittedName>
</protein>
<dbReference type="Proteomes" id="UP001056708">
    <property type="component" value="Chromosome"/>
</dbReference>
<dbReference type="PANTHER" id="PTHR43498">
    <property type="entry name" value="FERREDOXIN:COB-COM HETERODISULFIDE REDUCTASE SUBUNIT A"/>
    <property type="match status" value="1"/>
</dbReference>
<proteinExistence type="predicted"/>
<name>A0ABY5ALF9_9CYAN</name>
<gene>
    <name evidence="6" type="ORF">NEA10_13335</name>
</gene>
<evidence type="ECO:0000256" key="5">
    <source>
        <dbReference type="ARBA" id="ARBA00023014"/>
    </source>
</evidence>
<reference evidence="6" key="1">
    <citation type="submission" date="2022-06" db="EMBL/GenBank/DDBJ databases">
        <title>Genome sequence of Phormidium yuhuli AB48 isolated from an industrial photobioreactor environment.</title>
        <authorList>
            <person name="Qiu Y."/>
            <person name="Noonan A.J.C."/>
            <person name="Dofher K."/>
            <person name="Koch M."/>
            <person name="Kieft B."/>
            <person name="Lin X."/>
            <person name="Ziels R.M."/>
            <person name="Hallam S.J."/>
        </authorList>
    </citation>
    <scope>NUCLEOTIDE SEQUENCE</scope>
    <source>
        <strain evidence="6">AB48</strain>
    </source>
</reference>
<organism evidence="6 7">
    <name type="scientific">Phormidium yuhuli AB48</name>
    <dbReference type="NCBI Taxonomy" id="2940671"/>
    <lineage>
        <taxon>Bacteria</taxon>
        <taxon>Bacillati</taxon>
        <taxon>Cyanobacteriota</taxon>
        <taxon>Cyanophyceae</taxon>
        <taxon>Oscillatoriophycideae</taxon>
        <taxon>Oscillatoriales</taxon>
        <taxon>Oscillatoriaceae</taxon>
        <taxon>Phormidium</taxon>
        <taxon>Phormidium yuhuli</taxon>
    </lineage>
</organism>
<evidence type="ECO:0000313" key="6">
    <source>
        <dbReference type="EMBL" id="USR89840.1"/>
    </source>
</evidence>
<dbReference type="RefSeq" id="WP_252661093.1">
    <property type="nucleotide sequence ID" value="NZ_CP098611.1"/>
</dbReference>
<keyword evidence="4" id="KW-0408">Iron</keyword>
<keyword evidence="1" id="KW-0004">4Fe-4S</keyword>
<sequence length="532" mass="58885">MAHSSWTVWLSAIALGLSGCGGLGLSNPDITMTDSPTEATPSPVPPEVHRYDVIVYGDELPGVCAAIWAKRTLGEGANVALVRPEEADAMVGGLLTRGGLAYLDFDKTPRWYAQPFSDCFLEFLDEANVGESCVHPVRADEGMRRMLDNAGVSLISDARLEPVVENGRIEYANVIGQNKRLEANSFIDTTQQAELAIAAGQPYYRGYESQAEELAQSTLGTSIVPIIKGLTIEELRQIEATFHDDPNWVAQIEESIYSRNDAAGSQFWMSGFGFPLYQSYRDGYYFRSIAIGAAYHIDRDQPFSLQGFFWDKANVCELDERSLSWNGFLFKYDVDTIREIEANRFQPTSEMMEELVEVEAWLREYSGNPNVEVILPPEIYVRHSVSVRDVVSPLSGRDIMAGGTPVEDSIATFSYDFDFRGGVDGLSMRVPPLPQYNFGIEHGLSRSIENLAIAGRSSGYEGIAVSVGRINTKNVYHGQGLGVAAALAQQQGVPLNQITSREVRDEWDQMTERTTELRGRVTADTTEYSEAR</sequence>
<evidence type="ECO:0000256" key="4">
    <source>
        <dbReference type="ARBA" id="ARBA00023004"/>
    </source>
</evidence>
<evidence type="ECO:0000256" key="2">
    <source>
        <dbReference type="ARBA" id="ARBA00022723"/>
    </source>
</evidence>
<dbReference type="Pfam" id="PF12831">
    <property type="entry name" value="FAD_oxidored"/>
    <property type="match status" value="1"/>
</dbReference>
<dbReference type="PANTHER" id="PTHR43498:SF1">
    <property type="entry name" value="COB--COM HETERODISULFIDE REDUCTASE IRON-SULFUR SUBUNIT A"/>
    <property type="match status" value="1"/>
</dbReference>
<dbReference type="InterPro" id="IPR039650">
    <property type="entry name" value="HdrA-like"/>
</dbReference>
<dbReference type="SUPFAM" id="SSF51905">
    <property type="entry name" value="FAD/NAD(P)-binding domain"/>
    <property type="match status" value="1"/>
</dbReference>
<keyword evidence="5" id="KW-0411">Iron-sulfur</keyword>